<protein>
    <submittedName>
        <fullName evidence="2">Uncharacterized protein</fullName>
    </submittedName>
</protein>
<organism evidence="2 3">
    <name type="scientific">Fusarium beomiforme</name>
    <dbReference type="NCBI Taxonomy" id="44412"/>
    <lineage>
        <taxon>Eukaryota</taxon>
        <taxon>Fungi</taxon>
        <taxon>Dikarya</taxon>
        <taxon>Ascomycota</taxon>
        <taxon>Pezizomycotina</taxon>
        <taxon>Sordariomycetes</taxon>
        <taxon>Hypocreomycetidae</taxon>
        <taxon>Hypocreales</taxon>
        <taxon>Nectriaceae</taxon>
        <taxon>Fusarium</taxon>
        <taxon>Fusarium burgessii species complex</taxon>
    </lineage>
</organism>
<evidence type="ECO:0000313" key="3">
    <source>
        <dbReference type="Proteomes" id="UP000730481"/>
    </source>
</evidence>
<feature type="signal peptide" evidence="1">
    <location>
        <begin position="1"/>
        <end position="21"/>
    </location>
</feature>
<dbReference type="AlphaFoldDB" id="A0A9P5AB03"/>
<proteinExistence type="predicted"/>
<gene>
    <name evidence="2" type="ORF">FBEOM_10724</name>
</gene>
<accession>A0A9P5AB03</accession>
<feature type="chain" id="PRO_5040152504" evidence="1">
    <location>
        <begin position="22"/>
        <end position="215"/>
    </location>
</feature>
<reference evidence="2" key="2">
    <citation type="submission" date="2020-02" db="EMBL/GenBank/DDBJ databases">
        <title>Identification and distribution of gene clusters putatively required for synthesis of sphingolipid metabolism inhibitors in phylogenetically diverse species of the filamentous fungus Fusarium.</title>
        <authorList>
            <person name="Kim H.-S."/>
            <person name="Busman M."/>
            <person name="Brown D.W."/>
            <person name="Divon H."/>
            <person name="Uhlig S."/>
            <person name="Proctor R.H."/>
        </authorList>
    </citation>
    <scope>NUCLEOTIDE SEQUENCE</scope>
    <source>
        <strain evidence="2">NRRL 25174</strain>
    </source>
</reference>
<evidence type="ECO:0000256" key="1">
    <source>
        <dbReference type="SAM" id="SignalP"/>
    </source>
</evidence>
<dbReference type="Proteomes" id="UP000730481">
    <property type="component" value="Unassembled WGS sequence"/>
</dbReference>
<sequence length="215" mass="22097">MFLSTIISPLLLVASATLTTANPEPSFAAIAAPHLHVSVETIEELLSDNSTEHLTSIDVAKWAPALGQPVEVLTELDSETKFKVFYFLHTAISEGPGGLSKRDQATASKDAAIIRQKAASYQNTVTVEQAEDDVRCSTATSCVLCIGAAAVAAGGSISTCSATALRANNLRVANASPQAAEVTGAVIIAELIACTAKPLTAFLVAAGVCIKATGN</sequence>
<comment type="caution">
    <text evidence="2">The sequence shown here is derived from an EMBL/GenBank/DDBJ whole genome shotgun (WGS) entry which is preliminary data.</text>
</comment>
<evidence type="ECO:0000313" key="2">
    <source>
        <dbReference type="EMBL" id="KAF4335436.1"/>
    </source>
</evidence>
<name>A0A9P5AB03_9HYPO</name>
<dbReference type="EMBL" id="PVQB02000560">
    <property type="protein sequence ID" value="KAF4335436.1"/>
    <property type="molecule type" value="Genomic_DNA"/>
</dbReference>
<dbReference type="OrthoDB" id="5100457at2759"/>
<keyword evidence="3" id="KW-1185">Reference proteome</keyword>
<keyword evidence="1" id="KW-0732">Signal</keyword>
<reference evidence="2" key="1">
    <citation type="journal article" date="2017" name="Mycologia">
        <title>Fusarium algeriense, sp. nov., a novel toxigenic crown rot pathogen of durum wheat from Algeria is nested in the Fusarium burgessii species complex.</title>
        <authorList>
            <person name="Laraba I."/>
            <person name="Keddad A."/>
            <person name="Boureghda H."/>
            <person name="Abdallah N."/>
            <person name="Vaughan M.M."/>
            <person name="Proctor R.H."/>
            <person name="Busman M."/>
            <person name="O'Donnell K."/>
        </authorList>
    </citation>
    <scope>NUCLEOTIDE SEQUENCE</scope>
    <source>
        <strain evidence="2">NRRL 25174</strain>
    </source>
</reference>